<dbReference type="KEGG" id="rain:Rai3103_15305"/>
<gene>
    <name evidence="2" type="ORF">Rai3103_15305</name>
</gene>
<dbReference type="Pfam" id="PF12502">
    <property type="entry name" value="DUF3710"/>
    <property type="match status" value="1"/>
</dbReference>
<sequence length="284" mass="30728">MIFGRRRKGGHDEAEPEDERPDIPDTDAAGAEADQQVDWRGDAEAADAWAAVDARDWRTDGPFDIDEVDLDGDPVGRMDLGALVITPIDGMEVRFQVEQTSARATAVLLMHGESAMELSVYAAPRSGGLWADVRSEVMDVARHEGGTAELAEGPFGVEVRRMMPVVTPDGQQGLQPTRMLMIEGPRWALRAVVYGRAAIDYADEAVTAELREVLRDTVVRRGDLPMPPGSIIPLTLPPELEEQIRAATQAEAEAEAQAQAQSNAEGQRRTLPPDPSGQSTAIQG</sequence>
<feature type="compositionally biased region" description="Low complexity" evidence="1">
    <location>
        <begin position="247"/>
        <end position="265"/>
    </location>
</feature>
<accession>A0A5Q2FD81</accession>
<feature type="region of interest" description="Disordered" evidence="1">
    <location>
        <begin position="247"/>
        <end position="284"/>
    </location>
</feature>
<name>A0A5Q2FD81_9ACTN</name>
<dbReference type="RefSeq" id="WP_153573298.1">
    <property type="nucleotide sequence ID" value="NZ_CP045725.1"/>
</dbReference>
<reference evidence="2 3" key="1">
    <citation type="submission" date="2019-10" db="EMBL/GenBank/DDBJ databases">
        <title>Genomic analysis of Raineyella sp. CBA3103.</title>
        <authorList>
            <person name="Roh S.W."/>
        </authorList>
    </citation>
    <scope>NUCLEOTIDE SEQUENCE [LARGE SCALE GENOMIC DNA]</scope>
    <source>
        <strain evidence="2 3">CBA3103</strain>
    </source>
</reference>
<dbReference type="Proteomes" id="UP000386847">
    <property type="component" value="Chromosome"/>
</dbReference>
<proteinExistence type="predicted"/>
<keyword evidence="3" id="KW-1185">Reference proteome</keyword>
<evidence type="ECO:0000313" key="2">
    <source>
        <dbReference type="EMBL" id="QGF24769.1"/>
    </source>
</evidence>
<evidence type="ECO:0000256" key="1">
    <source>
        <dbReference type="SAM" id="MobiDB-lite"/>
    </source>
</evidence>
<feature type="region of interest" description="Disordered" evidence="1">
    <location>
        <begin position="1"/>
        <end position="44"/>
    </location>
</feature>
<organism evidence="2 3">
    <name type="scientific">Raineyella fluvialis</name>
    <dbReference type="NCBI Taxonomy" id="2662261"/>
    <lineage>
        <taxon>Bacteria</taxon>
        <taxon>Bacillati</taxon>
        <taxon>Actinomycetota</taxon>
        <taxon>Actinomycetes</taxon>
        <taxon>Propionibacteriales</taxon>
        <taxon>Propionibacteriaceae</taxon>
        <taxon>Raineyella</taxon>
    </lineage>
</organism>
<dbReference type="AlphaFoldDB" id="A0A5Q2FD81"/>
<dbReference type="InterPro" id="IPR022183">
    <property type="entry name" value="DUF3710"/>
</dbReference>
<dbReference type="EMBL" id="CP045725">
    <property type="protein sequence ID" value="QGF24769.1"/>
    <property type="molecule type" value="Genomic_DNA"/>
</dbReference>
<protein>
    <submittedName>
        <fullName evidence="2">DUF3710 domain-containing protein</fullName>
    </submittedName>
</protein>
<evidence type="ECO:0000313" key="3">
    <source>
        <dbReference type="Proteomes" id="UP000386847"/>
    </source>
</evidence>